<name>A0A1J1LSW3_9CYAN</name>
<dbReference type="EMBL" id="CZDF01000172">
    <property type="protein sequence ID" value="CUR35090.1"/>
    <property type="molecule type" value="Genomic_DNA"/>
</dbReference>
<protein>
    <recommendedName>
        <fullName evidence="4">Transposase DDE domain-containing protein</fullName>
    </recommendedName>
</protein>
<gene>
    <name evidence="2" type="ORF">PL9214650529</name>
</gene>
<keyword evidence="1" id="KW-0812">Transmembrane</keyword>
<feature type="transmembrane region" description="Helical" evidence="1">
    <location>
        <begin position="45"/>
        <end position="63"/>
    </location>
</feature>
<organism evidence="2 3">
    <name type="scientific">Planktothrix tepida PCC 9214</name>
    <dbReference type="NCBI Taxonomy" id="671072"/>
    <lineage>
        <taxon>Bacteria</taxon>
        <taxon>Bacillati</taxon>
        <taxon>Cyanobacteriota</taxon>
        <taxon>Cyanophyceae</taxon>
        <taxon>Oscillatoriophycideae</taxon>
        <taxon>Oscillatoriales</taxon>
        <taxon>Microcoleaceae</taxon>
        <taxon>Planktothrix</taxon>
    </lineage>
</organism>
<dbReference type="AlphaFoldDB" id="A0A1J1LSW3"/>
<sequence>MSASCLDEYVFLDRISWDNFNESCDLKTQIENRIMNKLAHTSETAIAITFLVMNLSVILRRIFRPIFLFNYFFRVIDYQNLSVNS</sequence>
<evidence type="ECO:0008006" key="4">
    <source>
        <dbReference type="Google" id="ProtNLM"/>
    </source>
</evidence>
<evidence type="ECO:0000313" key="3">
    <source>
        <dbReference type="Proteomes" id="UP000184315"/>
    </source>
</evidence>
<evidence type="ECO:0000313" key="2">
    <source>
        <dbReference type="EMBL" id="CUR35090.1"/>
    </source>
</evidence>
<evidence type="ECO:0000256" key="1">
    <source>
        <dbReference type="SAM" id="Phobius"/>
    </source>
</evidence>
<reference evidence="3" key="1">
    <citation type="submission" date="2015-10" db="EMBL/GenBank/DDBJ databases">
        <authorList>
            <person name="Regsiter A."/>
            <person name="william w."/>
        </authorList>
    </citation>
    <scope>NUCLEOTIDE SEQUENCE [LARGE SCALE GENOMIC DNA]</scope>
</reference>
<accession>A0A1J1LSW3</accession>
<dbReference type="Proteomes" id="UP000184315">
    <property type="component" value="Unassembled WGS sequence"/>
</dbReference>
<keyword evidence="1" id="KW-1133">Transmembrane helix</keyword>
<keyword evidence="1" id="KW-0472">Membrane</keyword>
<proteinExistence type="predicted"/>
<keyword evidence="3" id="KW-1185">Reference proteome</keyword>